<dbReference type="Gene3D" id="6.20.240.20">
    <property type="match status" value="1"/>
</dbReference>
<dbReference type="PANTHER" id="PTHR13140">
    <property type="entry name" value="MYOSIN"/>
    <property type="match status" value="1"/>
</dbReference>
<dbReference type="SMART" id="SM00242">
    <property type="entry name" value="MYSc"/>
    <property type="match status" value="1"/>
</dbReference>
<name>A0A9W7FDC9_9STRA</name>
<dbReference type="InterPro" id="IPR036961">
    <property type="entry name" value="Kinesin_motor_dom_sf"/>
</dbReference>
<evidence type="ECO:0000256" key="3">
    <source>
        <dbReference type="ARBA" id="ARBA00023123"/>
    </source>
</evidence>
<dbReference type="PROSITE" id="PS51456">
    <property type="entry name" value="MYOSIN_MOTOR"/>
    <property type="match status" value="1"/>
</dbReference>
<gene>
    <name evidence="9" type="ORF">TrRE_jg7792</name>
</gene>
<dbReference type="GO" id="GO:0005524">
    <property type="term" value="F:ATP binding"/>
    <property type="evidence" value="ECO:0007669"/>
    <property type="project" value="UniProtKB-KW"/>
</dbReference>
<dbReference type="GO" id="GO:0051015">
    <property type="term" value="F:actin filament binding"/>
    <property type="evidence" value="ECO:0007669"/>
    <property type="project" value="TreeGrafter"/>
</dbReference>
<sequence length="1057" mass="118902">MFIQDDVEAWQPARVVKQEPGGNATLELSDGRSVVMPSDEVAKMDQCGVSMNLDMENLVDLDAFSEGSILHHVRKRFMEDKIYTYTAKKVLQYLTEVAGGGVSGTKTIADQIMESNPVLEAFGNAKTLRNNNSSRFGKWMEVNFNQANKICGCRIVNYLLEKSRVVQQTPMERNYHVFYMMLAGIDPSLRSKLHLTSTDDYTYLNKSGCTMVPNLDDEEEFKIMNEAFKTLDFSTSETTDIYHVLAAILHIGNLNFESMGDDSDGSKISASSAASLKKVASTLQVRQEDIESALTSKTSTAGGRGSIVTVKLNPTSATAMRDALAKALYGKMFDWLVVRVNDILNKPSPGPTSHIGVLDIFGFEVFKHNSFEQLCINYANEKLQFHFNDFIFNEELKMYKSEGVPYENITFKDNGDHFAGGVEYDADGFMEKNNDTTSDTLLSMARTSGLGLVKKLFKRDDETAGSGAGPRGTPRGGRKSKKIQTIGSQFNNQLDSLMVSLRATMPHFIRCVKSNHDKAPLKFDGRLCLDQLKYAGLFEAIRIRKAGYSYRIPHMAFARRFAIIGNNLLSLHNNGKLQESQVCLRALENATECGYIERGNWEVGKTKVFLKEANDKTHLEDFRITRCQDMATRIASVFRMFRVRKEVFKDKFEKAQREAKIKAENAKNGNAATLLQTMFRGHCIRKRSTDLKLIVQLKIAMSDESEPGITDALSRFEGVRMSSLAESVVYAGKQLLRSIQERRKILHSLRLALDREDVPGMIELVERASILGLGELEDVRAARDRVKKIKEKRAVHRKLLDFLADDTRHSESIIQLLDDARYLGIDERFIAKVDVVYRDIAPRLDIRSKLRRGVETVDPSLIMEGMNAAEEMANKMEDSSRIQGFCGAEKVAAARVMKMLGFEEELMRQSGSASLRRLTTEWDSDSNVDHEVGRADCAEGARLSGTVTALCDAVSRAPTEQQRRDAVRNLEALVDDRRALDKVIRSYKWGRVYSAWKFPELNAGDTVPFDPELFFGLRPLDAYTRSLFTADSFLEEYGGAQGEEEKKEEAERSVDQR</sequence>
<dbReference type="AlphaFoldDB" id="A0A9W7FDC9"/>
<keyword evidence="1" id="KW-0547">Nucleotide-binding</keyword>
<feature type="non-terminal residue" evidence="9">
    <location>
        <position position="1057"/>
    </location>
</feature>
<keyword evidence="3 6" id="KW-0518">Myosin</keyword>
<dbReference type="FunFam" id="1.10.10.820:FF:000001">
    <property type="entry name" value="Myosin heavy chain"/>
    <property type="match status" value="1"/>
</dbReference>
<evidence type="ECO:0000259" key="8">
    <source>
        <dbReference type="PROSITE" id="PS51456"/>
    </source>
</evidence>
<keyword evidence="2" id="KW-0067">ATP-binding</keyword>
<organism evidence="9 10">
    <name type="scientific">Triparma retinervis</name>
    <dbReference type="NCBI Taxonomy" id="2557542"/>
    <lineage>
        <taxon>Eukaryota</taxon>
        <taxon>Sar</taxon>
        <taxon>Stramenopiles</taxon>
        <taxon>Ochrophyta</taxon>
        <taxon>Bolidophyceae</taxon>
        <taxon>Parmales</taxon>
        <taxon>Triparmaceae</taxon>
        <taxon>Triparma</taxon>
    </lineage>
</organism>
<dbReference type="InterPro" id="IPR001609">
    <property type="entry name" value="Myosin_head_motor_dom-like"/>
</dbReference>
<feature type="region of interest" description="Actin-binding" evidence="6">
    <location>
        <begin position="494"/>
        <end position="516"/>
    </location>
</feature>
<keyword evidence="5 6" id="KW-0009">Actin-binding</keyword>
<dbReference type="Proteomes" id="UP001165082">
    <property type="component" value="Unassembled WGS sequence"/>
</dbReference>
<comment type="caution">
    <text evidence="9">The sequence shown here is derived from an EMBL/GenBank/DDBJ whole genome shotgun (WGS) entry which is preliminary data.</text>
</comment>
<evidence type="ECO:0000256" key="1">
    <source>
        <dbReference type="ARBA" id="ARBA00022741"/>
    </source>
</evidence>
<comment type="similarity">
    <text evidence="6">Belongs to the TRAFAC class myosin-kinesin ATPase superfamily. Myosin family.</text>
</comment>
<dbReference type="GO" id="GO:0016020">
    <property type="term" value="C:membrane"/>
    <property type="evidence" value="ECO:0007669"/>
    <property type="project" value="TreeGrafter"/>
</dbReference>
<dbReference type="CDD" id="cd00124">
    <property type="entry name" value="MYSc"/>
    <property type="match status" value="1"/>
</dbReference>
<evidence type="ECO:0000256" key="7">
    <source>
        <dbReference type="SAM" id="MobiDB-lite"/>
    </source>
</evidence>
<keyword evidence="4" id="KW-0505">Motor protein</keyword>
<keyword evidence="10" id="KW-1185">Reference proteome</keyword>
<dbReference type="GO" id="GO:0005737">
    <property type="term" value="C:cytoplasm"/>
    <property type="evidence" value="ECO:0007669"/>
    <property type="project" value="TreeGrafter"/>
</dbReference>
<dbReference type="GO" id="GO:0000146">
    <property type="term" value="F:microfilament motor activity"/>
    <property type="evidence" value="ECO:0007669"/>
    <property type="project" value="TreeGrafter"/>
</dbReference>
<feature type="region of interest" description="Disordered" evidence="7">
    <location>
        <begin position="461"/>
        <end position="481"/>
    </location>
</feature>
<accession>A0A9W7FDC9</accession>
<dbReference type="Gene3D" id="1.20.120.720">
    <property type="entry name" value="Myosin VI head, motor domain, U50 subdomain"/>
    <property type="match status" value="1"/>
</dbReference>
<dbReference type="PANTHER" id="PTHR13140:SF706">
    <property type="entry name" value="DILUTE CLASS UNCONVENTIONAL MYOSIN, ISOFORM C"/>
    <property type="match status" value="1"/>
</dbReference>
<dbReference type="EMBL" id="BRXZ01000354">
    <property type="protein sequence ID" value="GMI10076.1"/>
    <property type="molecule type" value="Genomic_DNA"/>
</dbReference>
<evidence type="ECO:0000256" key="2">
    <source>
        <dbReference type="ARBA" id="ARBA00022840"/>
    </source>
</evidence>
<dbReference type="GO" id="GO:0007015">
    <property type="term" value="P:actin filament organization"/>
    <property type="evidence" value="ECO:0007669"/>
    <property type="project" value="TreeGrafter"/>
</dbReference>
<evidence type="ECO:0000256" key="4">
    <source>
        <dbReference type="ARBA" id="ARBA00023175"/>
    </source>
</evidence>
<dbReference type="GO" id="GO:0016459">
    <property type="term" value="C:myosin complex"/>
    <property type="evidence" value="ECO:0007669"/>
    <property type="project" value="UniProtKB-KW"/>
</dbReference>
<reference evidence="9" key="1">
    <citation type="submission" date="2022-07" db="EMBL/GenBank/DDBJ databases">
        <title>Genome analysis of Parmales, a sister group of diatoms, reveals the evolutionary specialization of diatoms from phago-mixotrophs to photoautotrophs.</title>
        <authorList>
            <person name="Ban H."/>
            <person name="Sato S."/>
            <person name="Yoshikawa S."/>
            <person name="Kazumasa Y."/>
            <person name="Nakamura Y."/>
            <person name="Ichinomiya M."/>
            <person name="Saitoh K."/>
            <person name="Sato N."/>
            <person name="Blanc-Mathieu R."/>
            <person name="Endo H."/>
            <person name="Kuwata A."/>
            <person name="Ogata H."/>
        </authorList>
    </citation>
    <scope>NUCLEOTIDE SEQUENCE</scope>
</reference>
<protein>
    <recommendedName>
        <fullName evidence="8">Myosin motor domain-containing protein</fullName>
    </recommendedName>
</protein>
<evidence type="ECO:0000313" key="9">
    <source>
        <dbReference type="EMBL" id="GMI10076.1"/>
    </source>
</evidence>
<dbReference type="Pfam" id="PF00063">
    <property type="entry name" value="Myosin_head"/>
    <property type="match status" value="2"/>
</dbReference>
<dbReference type="SUPFAM" id="SSF52540">
    <property type="entry name" value="P-loop containing nucleoside triphosphate hydrolases"/>
    <property type="match status" value="1"/>
</dbReference>
<dbReference type="Gene3D" id="1.20.58.530">
    <property type="match status" value="2"/>
</dbReference>
<evidence type="ECO:0000256" key="5">
    <source>
        <dbReference type="ARBA" id="ARBA00023203"/>
    </source>
</evidence>
<dbReference type="Gene3D" id="1.20.5.190">
    <property type="match status" value="1"/>
</dbReference>
<dbReference type="Gene3D" id="3.40.850.10">
    <property type="entry name" value="Kinesin motor domain"/>
    <property type="match status" value="3"/>
</dbReference>
<evidence type="ECO:0000313" key="10">
    <source>
        <dbReference type="Proteomes" id="UP001165082"/>
    </source>
</evidence>
<comment type="caution">
    <text evidence="6">Lacks conserved residue(s) required for the propagation of feature annotation.</text>
</comment>
<dbReference type="Gene3D" id="1.10.10.820">
    <property type="match status" value="1"/>
</dbReference>
<feature type="domain" description="Myosin motor" evidence="8">
    <location>
        <begin position="1"/>
        <end position="624"/>
    </location>
</feature>
<dbReference type="PRINTS" id="PR00193">
    <property type="entry name" value="MYOSINHEAVY"/>
</dbReference>
<dbReference type="InterPro" id="IPR027417">
    <property type="entry name" value="P-loop_NTPase"/>
</dbReference>
<evidence type="ECO:0000256" key="6">
    <source>
        <dbReference type="PROSITE-ProRule" id="PRU00782"/>
    </source>
</evidence>
<dbReference type="PROSITE" id="PS50096">
    <property type="entry name" value="IQ"/>
    <property type="match status" value="1"/>
</dbReference>
<proteinExistence type="inferred from homology"/>
<dbReference type="OrthoDB" id="6108017at2759"/>